<accession>A0ABU9X902</accession>
<sequence length="158" mass="19032">MSSVYEDERIPLQIRRLMIFDEICHKAKKSPDEIIHLSKFTQLSLGVMYLQDFKMFIAFGGVFEYAETREEVIEQRIRVFPNDEPVTRALTVNLKQFTRPARKPLQLLWYWNAYVKNRMHAYIDYREEVFFRINDEIDSEFPPHKFHDRLVATARMPL</sequence>
<comment type="caution">
    <text evidence="1">The sequence shown here is derived from an EMBL/GenBank/DDBJ whole genome shotgun (WGS) entry which is preliminary data.</text>
</comment>
<evidence type="ECO:0000313" key="1">
    <source>
        <dbReference type="EMBL" id="MEN2751884.1"/>
    </source>
</evidence>
<reference evidence="1 2" key="1">
    <citation type="submission" date="2024-05" db="EMBL/GenBank/DDBJ databases">
        <authorList>
            <person name="Kim H.-Y."/>
            <person name="Kim E."/>
            <person name="Cai Y."/>
            <person name="Yang S.-M."/>
            <person name="Lee W."/>
        </authorList>
    </citation>
    <scope>NUCLEOTIDE SEQUENCE [LARGE SCALE GENOMIC DNA]</scope>
    <source>
        <strain evidence="1 2">FBL11</strain>
    </source>
</reference>
<dbReference type="Proteomes" id="UP001461960">
    <property type="component" value="Unassembled WGS sequence"/>
</dbReference>
<dbReference type="RefSeq" id="WP_299218583.1">
    <property type="nucleotide sequence ID" value="NZ_JBDGHN010000005.1"/>
</dbReference>
<organism evidence="1 2">
    <name type="scientific">Psychrobacter saeujeotis</name>
    <dbReference type="NCBI Taxonomy" id="3143436"/>
    <lineage>
        <taxon>Bacteria</taxon>
        <taxon>Pseudomonadati</taxon>
        <taxon>Pseudomonadota</taxon>
        <taxon>Gammaproteobacteria</taxon>
        <taxon>Moraxellales</taxon>
        <taxon>Moraxellaceae</taxon>
        <taxon>Psychrobacter</taxon>
    </lineage>
</organism>
<evidence type="ECO:0000313" key="2">
    <source>
        <dbReference type="Proteomes" id="UP001461960"/>
    </source>
</evidence>
<name>A0ABU9X902_9GAMM</name>
<keyword evidence="2" id="KW-1185">Reference proteome</keyword>
<protein>
    <submittedName>
        <fullName evidence="1">Uncharacterized protein</fullName>
    </submittedName>
</protein>
<dbReference type="EMBL" id="JBDGHN010000005">
    <property type="protein sequence ID" value="MEN2751884.1"/>
    <property type="molecule type" value="Genomic_DNA"/>
</dbReference>
<proteinExistence type="predicted"/>
<gene>
    <name evidence="1" type="ORF">AAIR29_09585</name>
</gene>